<evidence type="ECO:0000313" key="2">
    <source>
        <dbReference type="EMBL" id="GIF23108.1"/>
    </source>
</evidence>
<dbReference type="AlphaFoldDB" id="A0A919NR26"/>
<dbReference type="EMBL" id="BOMY01000038">
    <property type="protein sequence ID" value="GIF23108.1"/>
    <property type="molecule type" value="Genomic_DNA"/>
</dbReference>
<evidence type="ECO:0000256" key="1">
    <source>
        <dbReference type="SAM" id="MobiDB-lite"/>
    </source>
</evidence>
<dbReference type="RefSeq" id="WP_203811016.1">
    <property type="nucleotide sequence ID" value="NZ_BOMY01000038.1"/>
</dbReference>
<dbReference type="Proteomes" id="UP000623608">
    <property type="component" value="Unassembled WGS sequence"/>
</dbReference>
<reference evidence="2" key="1">
    <citation type="submission" date="2021-01" db="EMBL/GenBank/DDBJ databases">
        <title>Whole genome shotgun sequence of Actinoplanes tereljensis NBRC 105297.</title>
        <authorList>
            <person name="Komaki H."/>
            <person name="Tamura T."/>
        </authorList>
    </citation>
    <scope>NUCLEOTIDE SEQUENCE</scope>
    <source>
        <strain evidence="2">NBRC 105297</strain>
    </source>
</reference>
<keyword evidence="3" id="KW-1185">Reference proteome</keyword>
<feature type="compositionally biased region" description="Pro residues" evidence="1">
    <location>
        <begin position="635"/>
        <end position="650"/>
    </location>
</feature>
<comment type="caution">
    <text evidence="2">The sequence shown here is derived from an EMBL/GenBank/DDBJ whole genome shotgun (WGS) entry which is preliminary data.</text>
</comment>
<feature type="compositionally biased region" description="Low complexity" evidence="1">
    <location>
        <begin position="624"/>
        <end position="634"/>
    </location>
</feature>
<proteinExistence type="predicted"/>
<feature type="region of interest" description="Disordered" evidence="1">
    <location>
        <begin position="602"/>
        <end position="670"/>
    </location>
</feature>
<name>A0A919NR26_9ACTN</name>
<gene>
    <name evidence="2" type="ORF">Ate02nite_58380</name>
</gene>
<accession>A0A919NR26</accession>
<organism evidence="2 3">
    <name type="scientific">Paractinoplanes tereljensis</name>
    <dbReference type="NCBI Taxonomy" id="571912"/>
    <lineage>
        <taxon>Bacteria</taxon>
        <taxon>Bacillati</taxon>
        <taxon>Actinomycetota</taxon>
        <taxon>Actinomycetes</taxon>
        <taxon>Micromonosporales</taxon>
        <taxon>Micromonosporaceae</taxon>
        <taxon>Paractinoplanes</taxon>
    </lineage>
</organism>
<protein>
    <submittedName>
        <fullName evidence="2">Uncharacterized protein</fullName>
    </submittedName>
</protein>
<sequence>MDELEEFLEYDFETPPELIYRGITRVDVLGDDPITQYVGAWLRWLRVAQATFGSGRETAPDDLDRIVHACDKALDELRRDEPGLRFAVCQLLVQALQSRNSGGDLDRSITVGVDAISLAQAGEREWAIQMNALADGYLGRFAQEHRADDFAAAERALADLFGVGWPDRPSLWLRLGSLHEERFRAGGDVADHRHALAMLRTGWDEGSGYPVLALSYADVVLNSGVDADPADLDRVVALSSTIDVGSIMAALQPQWHYLVMMAHLRRATADGRRKAADLRAAVEVAGHLIAHPLAEPDLRAEARVVRATARLDVAAITGDRMADIEPILADLVGVGPQVNPQLRQSVDMQLSRVLAERARRSGLSRDGAEAEEFATEALGRLPEGSPEQAEVRYHLAYQLISSAEVGAADPAAGDRGITLLEQVVSSPATSLKVRAAAAAQLATATAARAYYTGGSLSAVDSAITQASEALRTTSLDDMNRVAIAASVATALLLRYEVRGDLADLRWSIDLLTHAQDEATDDPHHHQLTLILAQAQVLWCEVSGEAPPDRTLDLLTGVVAAARPDDPARIPASRQVTCNAAVASPGTAWRCSSCTGVTPGRATLTEPSGRCARPTSSPGVNPGNAARPRSSWPSPRHSPPPVTRPAPPRPAGPGCGPGPGRCYCNPAPRTR</sequence>
<evidence type="ECO:0000313" key="3">
    <source>
        <dbReference type="Proteomes" id="UP000623608"/>
    </source>
</evidence>